<keyword evidence="2" id="KW-1185">Reference proteome</keyword>
<name>A0A1B7P9D7_9EURO</name>
<evidence type="ECO:0000313" key="2">
    <source>
        <dbReference type="Proteomes" id="UP000091918"/>
    </source>
</evidence>
<dbReference type="AlphaFoldDB" id="A0A1B7P9D7"/>
<organism evidence="1 2">
    <name type="scientific">Emergomyces africanus</name>
    <dbReference type="NCBI Taxonomy" id="1955775"/>
    <lineage>
        <taxon>Eukaryota</taxon>
        <taxon>Fungi</taxon>
        <taxon>Dikarya</taxon>
        <taxon>Ascomycota</taxon>
        <taxon>Pezizomycotina</taxon>
        <taxon>Eurotiomycetes</taxon>
        <taxon>Eurotiomycetidae</taxon>
        <taxon>Onygenales</taxon>
        <taxon>Ajellomycetaceae</taxon>
        <taxon>Emergomyces</taxon>
    </lineage>
</organism>
<protein>
    <submittedName>
        <fullName evidence="1">Uncharacterized protein</fullName>
    </submittedName>
</protein>
<reference evidence="1 2" key="1">
    <citation type="submission" date="2015-07" db="EMBL/GenBank/DDBJ databases">
        <title>Emmonsia species relationships and genome sequence.</title>
        <authorList>
            <person name="Cuomo C.A."/>
            <person name="Schwartz I.S."/>
            <person name="Kenyon C."/>
            <person name="de Hoog G.S."/>
            <person name="Govender N.P."/>
            <person name="Botha A."/>
            <person name="Moreno L."/>
            <person name="de Vries M."/>
            <person name="Munoz J.F."/>
            <person name="Stielow J.B."/>
        </authorList>
    </citation>
    <scope>NUCLEOTIDE SEQUENCE [LARGE SCALE GENOMIC DNA]</scope>
    <source>
        <strain evidence="1 2">CBS 136260</strain>
    </source>
</reference>
<evidence type="ECO:0000313" key="1">
    <source>
        <dbReference type="EMBL" id="OAX85487.1"/>
    </source>
</evidence>
<comment type="caution">
    <text evidence="1">The sequence shown here is derived from an EMBL/GenBank/DDBJ whole genome shotgun (WGS) entry which is preliminary data.</text>
</comment>
<gene>
    <name evidence="1" type="ORF">ACJ72_00119</name>
</gene>
<accession>A0A1B7P9D7</accession>
<proteinExistence type="predicted"/>
<dbReference type="EMBL" id="LGUA01000006">
    <property type="protein sequence ID" value="OAX85487.1"/>
    <property type="molecule type" value="Genomic_DNA"/>
</dbReference>
<dbReference type="Proteomes" id="UP000091918">
    <property type="component" value="Unassembled WGS sequence"/>
</dbReference>
<sequence>MAHNFDETSERNILDTETPNFAKCILRAAVNEDSPTLMGLLWTIPSMESSASSTMFRGNGKLTCPGTFKRQL</sequence>